<feature type="compositionally biased region" description="Basic and acidic residues" evidence="1">
    <location>
        <begin position="902"/>
        <end position="915"/>
    </location>
</feature>
<dbReference type="EMBL" id="JAULSW010000003">
    <property type="protein sequence ID" value="KAK3386413.1"/>
    <property type="molecule type" value="Genomic_DNA"/>
</dbReference>
<feature type="compositionally biased region" description="Acidic residues" evidence="1">
    <location>
        <begin position="13"/>
        <end position="24"/>
    </location>
</feature>
<dbReference type="Proteomes" id="UP001285441">
    <property type="component" value="Unassembled WGS sequence"/>
</dbReference>
<feature type="region of interest" description="Disordered" evidence="1">
    <location>
        <begin position="583"/>
        <end position="632"/>
    </location>
</feature>
<feature type="compositionally biased region" description="Polar residues" evidence="1">
    <location>
        <begin position="854"/>
        <end position="867"/>
    </location>
</feature>
<feature type="region of interest" description="Disordered" evidence="1">
    <location>
        <begin position="1"/>
        <end position="64"/>
    </location>
</feature>
<feature type="region of interest" description="Disordered" evidence="1">
    <location>
        <begin position="725"/>
        <end position="763"/>
    </location>
</feature>
<feature type="compositionally biased region" description="Basic and acidic residues" evidence="1">
    <location>
        <begin position="1240"/>
        <end position="1251"/>
    </location>
</feature>
<feature type="region of interest" description="Disordered" evidence="1">
    <location>
        <begin position="844"/>
        <end position="867"/>
    </location>
</feature>
<keyword evidence="3" id="KW-1185">Reference proteome</keyword>
<reference evidence="2" key="1">
    <citation type="journal article" date="2023" name="Mol. Phylogenet. Evol.">
        <title>Genome-scale phylogeny and comparative genomics of the fungal order Sordariales.</title>
        <authorList>
            <person name="Hensen N."/>
            <person name="Bonometti L."/>
            <person name="Westerberg I."/>
            <person name="Brannstrom I.O."/>
            <person name="Guillou S."/>
            <person name="Cros-Aarteil S."/>
            <person name="Calhoun S."/>
            <person name="Haridas S."/>
            <person name="Kuo A."/>
            <person name="Mondo S."/>
            <person name="Pangilinan J."/>
            <person name="Riley R."/>
            <person name="LaButti K."/>
            <person name="Andreopoulos B."/>
            <person name="Lipzen A."/>
            <person name="Chen C."/>
            <person name="Yan M."/>
            <person name="Daum C."/>
            <person name="Ng V."/>
            <person name="Clum A."/>
            <person name="Steindorff A."/>
            <person name="Ohm R.A."/>
            <person name="Martin F."/>
            <person name="Silar P."/>
            <person name="Natvig D.O."/>
            <person name="Lalanne C."/>
            <person name="Gautier V."/>
            <person name="Ament-Velasquez S.L."/>
            <person name="Kruys A."/>
            <person name="Hutchinson M.I."/>
            <person name="Powell A.J."/>
            <person name="Barry K."/>
            <person name="Miller A.N."/>
            <person name="Grigoriev I.V."/>
            <person name="Debuchy R."/>
            <person name="Gladieux P."/>
            <person name="Hiltunen Thoren M."/>
            <person name="Johannesson H."/>
        </authorList>
    </citation>
    <scope>NUCLEOTIDE SEQUENCE</scope>
    <source>
        <strain evidence="2">CBS 232.78</strain>
    </source>
</reference>
<organism evidence="2 3">
    <name type="scientific">Podospora didyma</name>
    <dbReference type="NCBI Taxonomy" id="330526"/>
    <lineage>
        <taxon>Eukaryota</taxon>
        <taxon>Fungi</taxon>
        <taxon>Dikarya</taxon>
        <taxon>Ascomycota</taxon>
        <taxon>Pezizomycotina</taxon>
        <taxon>Sordariomycetes</taxon>
        <taxon>Sordariomycetidae</taxon>
        <taxon>Sordariales</taxon>
        <taxon>Podosporaceae</taxon>
        <taxon>Podospora</taxon>
    </lineage>
</organism>
<protein>
    <submittedName>
        <fullName evidence="2">Uncharacterized protein</fullName>
    </submittedName>
</protein>
<feature type="compositionally biased region" description="Polar residues" evidence="1">
    <location>
        <begin position="204"/>
        <end position="214"/>
    </location>
</feature>
<accession>A0AAE0NRK1</accession>
<reference evidence="2" key="2">
    <citation type="submission" date="2023-06" db="EMBL/GenBank/DDBJ databases">
        <authorList>
            <consortium name="Lawrence Berkeley National Laboratory"/>
            <person name="Haridas S."/>
            <person name="Hensen N."/>
            <person name="Bonometti L."/>
            <person name="Westerberg I."/>
            <person name="Brannstrom I.O."/>
            <person name="Guillou S."/>
            <person name="Cros-Aarteil S."/>
            <person name="Calhoun S."/>
            <person name="Kuo A."/>
            <person name="Mondo S."/>
            <person name="Pangilinan J."/>
            <person name="Riley R."/>
            <person name="LaButti K."/>
            <person name="Andreopoulos B."/>
            <person name="Lipzen A."/>
            <person name="Chen C."/>
            <person name="Yanf M."/>
            <person name="Daum C."/>
            <person name="Ng V."/>
            <person name="Clum A."/>
            <person name="Steindorff A."/>
            <person name="Ohm R."/>
            <person name="Martin F."/>
            <person name="Silar P."/>
            <person name="Natvig D."/>
            <person name="Lalanne C."/>
            <person name="Gautier V."/>
            <person name="Ament-velasquez S.L."/>
            <person name="Kruys A."/>
            <person name="Hutchinson M.I."/>
            <person name="Powell A.J."/>
            <person name="Barry K."/>
            <person name="Miller A.N."/>
            <person name="Grigoriev I.V."/>
            <person name="Debuchy R."/>
            <person name="Gladieux P."/>
            <person name="Thoren M.H."/>
            <person name="Johannesson H."/>
        </authorList>
    </citation>
    <scope>NUCLEOTIDE SEQUENCE</scope>
    <source>
        <strain evidence="2">CBS 232.78</strain>
    </source>
</reference>
<feature type="region of interest" description="Disordered" evidence="1">
    <location>
        <begin position="182"/>
        <end position="214"/>
    </location>
</feature>
<feature type="region of interest" description="Disordered" evidence="1">
    <location>
        <begin position="545"/>
        <end position="571"/>
    </location>
</feature>
<feature type="compositionally biased region" description="Basic and acidic residues" evidence="1">
    <location>
        <begin position="753"/>
        <end position="763"/>
    </location>
</feature>
<feature type="compositionally biased region" description="Low complexity" evidence="1">
    <location>
        <begin position="39"/>
        <end position="60"/>
    </location>
</feature>
<feature type="region of interest" description="Disordered" evidence="1">
    <location>
        <begin position="885"/>
        <end position="976"/>
    </location>
</feature>
<feature type="region of interest" description="Disordered" evidence="1">
    <location>
        <begin position="333"/>
        <end position="362"/>
    </location>
</feature>
<name>A0AAE0NRK1_9PEZI</name>
<evidence type="ECO:0000313" key="2">
    <source>
        <dbReference type="EMBL" id="KAK3386413.1"/>
    </source>
</evidence>
<sequence>MAVRYSHRAVDQAADDDVLLEEETSSSSRSPFSRRDVASPQSPTTSISRSTTSPSLSHSTYQSMAEQTFTPLSMDSSDFCLSDGGAKSPAARETDGLLKHSDCSVGGDGVSAGMDGFGAKGPNTYSTVPAPSASTATTATTLAATRSAKTIVNARIQSFEALQSATAARRYDLNLAKNKNGHRHLGLVSPPSTVSPSPPPALGKQQTTSSATSPTFAKQVTTTATALNSASSPASPVLPRAAFAVAGHTTLIRPTPQALQPRTPRLAIPYHEQPLAIRTSSTASVPISHPTPNLNRRSQSGANLSNVAALEASAERLSMTSSIEDAIREAHNELKRSDSRRSSLLRETVDRRTSGSDYGSVLSQSQLSVLSRQSSIIGINNAARTGGYSPGGYVMSPLHSLSAASARLRSSSKAGSIGLQSPVTGNMEYDRIATDVGNGEDFPFIDRHGPGKSSIRSTASKLSLAQIAELDFPTGLTQEALDEADRAAAAGEHLEDDETIRASAHQHIEAQFADEMDDMGSPETEIGQPILDHGFLDEPAPRLQLHQPGLYPQYGEHLDTNDTRPTTSASATTYEQAQTAFGDFDGVHCDPEADGFPSPQESGVPAEQPQQQRREPRPSPPRRPASYFDPSTGQQMLYYPARVPAMLNLPPKLSKKPKAAAVRDVRRSQVMSAIVMPPAARESRVWLPDPVAHGSKESLPFMTGLLDDNLGTGTPSNLVQAPQSAEGVDGAQGGSAHVRQLSETSTIHPARPHASEQKREIRRPERLTAANKHKSYATVLEGLPPQLRADAFFELPPAAPVIEVKGGSAMATLDNILDASATAPVSAFTDHAFAGKLGSEVYGPERRKKKNKKSISQTAALSGAQGTSARNTVILRNSTVDLLSPPQKLKKRASHLSLLGGKRRDTSDTEADDHQTTLGVVGGEGGSRVSGSTHDDSSPIEQEPFSPNELAPSSEEDPDDDSEEEGSGDELAYDGPPTTLLAELQLRKQHAKLRTRPTARAYPNGMHSTLLELDAVAEVERKARKGKRVNLAWEDANANADHVEDLDDDDVPLGMLFTAKAVAAATGGNRSTLDISAVMNEVNRPLGLMERRELEDNEPLSRRRDRLQGRANDMPLSLDVMQKRMSQLTLTPLGGSGAMAARSQSRLNLPLQQFGPARRDVEDGEGEVEGESLAARRARLAAENPLPRARPVSASFTAELLSQFGGDLEDGQDRKDESGSTSANGVPEEEETLGQRRRRLQAEREARDREFATGGAIPRTRTPVDVDANRMSRRLSMGDLLSNHPLDTARGAVDPREQDRLRKETEAVKVQQEKDARMAAMRAQMPQMVVNVNSGARNGGYMNGRFNNGQGGATIRPIASVGQLGGYNGGMYNNGGMPMKANPAAYGVGYGAPMQTPQAHAEMVERWRRSVMP</sequence>
<gene>
    <name evidence="2" type="ORF">B0H63DRAFT_391827</name>
</gene>
<comment type="caution">
    <text evidence="2">The sequence shown here is derived from an EMBL/GenBank/DDBJ whole genome shotgun (WGS) entry which is preliminary data.</text>
</comment>
<proteinExistence type="predicted"/>
<feature type="compositionally biased region" description="Acidic residues" evidence="1">
    <location>
        <begin position="954"/>
        <end position="972"/>
    </location>
</feature>
<feature type="region of interest" description="Disordered" evidence="1">
    <location>
        <begin position="1206"/>
        <end position="1262"/>
    </location>
</feature>
<feature type="compositionally biased region" description="Basic and acidic residues" evidence="1">
    <location>
        <begin position="1091"/>
        <end position="1108"/>
    </location>
</feature>
<evidence type="ECO:0000313" key="3">
    <source>
        <dbReference type="Proteomes" id="UP001285441"/>
    </source>
</evidence>
<feature type="region of interest" description="Disordered" evidence="1">
    <location>
        <begin position="280"/>
        <end position="300"/>
    </location>
</feature>
<feature type="region of interest" description="Disordered" evidence="1">
    <location>
        <begin position="1091"/>
        <end position="1110"/>
    </location>
</feature>
<evidence type="ECO:0000256" key="1">
    <source>
        <dbReference type="SAM" id="MobiDB-lite"/>
    </source>
</evidence>